<feature type="compositionally biased region" description="Polar residues" evidence="1">
    <location>
        <begin position="22"/>
        <end position="31"/>
    </location>
</feature>
<feature type="region of interest" description="Disordered" evidence="1">
    <location>
        <begin position="1"/>
        <end position="39"/>
    </location>
</feature>
<accession>A0A834PKB8</accession>
<dbReference type="Proteomes" id="UP000662637">
    <property type="component" value="Unassembled WGS sequence"/>
</dbReference>
<proteinExistence type="predicted"/>
<evidence type="ECO:0000313" key="3">
    <source>
        <dbReference type="Proteomes" id="UP000662637"/>
    </source>
</evidence>
<evidence type="ECO:0000256" key="1">
    <source>
        <dbReference type="SAM" id="MobiDB-lite"/>
    </source>
</evidence>
<sequence>MQTDASVPIPAPPDTVRKEKQQVTTARSGSEANAPRTELRPQVPVFPACSVVRRLTREVAGTAAQGQPRARARVKGGGTARQQVGASSRARARTLFLTFPSARLPPSRRVPLSLSAAHSLELLPGPSPRPRLSSPAAQPWPLGALSQISSRFTTTLPFPPF</sequence>
<gene>
    <name evidence="2" type="ORF">GHT09_015026</name>
</gene>
<reference evidence="2" key="1">
    <citation type="submission" date="2020-08" db="EMBL/GenBank/DDBJ databases">
        <authorList>
            <person name="Shumante A."/>
            <person name="Zimin A.V."/>
            <person name="Puiu D."/>
            <person name="Salzberg S.L."/>
        </authorList>
    </citation>
    <scope>NUCLEOTIDE SEQUENCE</scope>
    <source>
        <strain evidence="2">WC2-LM</strain>
        <tissue evidence="2">Liver</tissue>
    </source>
</reference>
<name>A0A834PKB8_MARMO</name>
<protein>
    <submittedName>
        <fullName evidence="2">Uncharacterized protein</fullName>
    </submittedName>
</protein>
<feature type="region of interest" description="Disordered" evidence="1">
    <location>
        <begin position="60"/>
        <end position="87"/>
    </location>
</feature>
<dbReference type="AlphaFoldDB" id="A0A834PKB8"/>
<organism evidence="2 3">
    <name type="scientific">Marmota monax</name>
    <name type="common">Woodchuck</name>
    <dbReference type="NCBI Taxonomy" id="9995"/>
    <lineage>
        <taxon>Eukaryota</taxon>
        <taxon>Metazoa</taxon>
        <taxon>Chordata</taxon>
        <taxon>Craniata</taxon>
        <taxon>Vertebrata</taxon>
        <taxon>Euteleostomi</taxon>
        <taxon>Mammalia</taxon>
        <taxon>Eutheria</taxon>
        <taxon>Euarchontoglires</taxon>
        <taxon>Glires</taxon>
        <taxon>Rodentia</taxon>
        <taxon>Sciuromorpha</taxon>
        <taxon>Sciuridae</taxon>
        <taxon>Xerinae</taxon>
        <taxon>Marmotini</taxon>
        <taxon>Marmota</taxon>
    </lineage>
</organism>
<evidence type="ECO:0000313" key="2">
    <source>
        <dbReference type="EMBL" id="KAF7461418.1"/>
    </source>
</evidence>
<comment type="caution">
    <text evidence="2">The sequence shown here is derived from an EMBL/GenBank/DDBJ whole genome shotgun (WGS) entry which is preliminary data.</text>
</comment>
<dbReference type="EMBL" id="WJEC01008616">
    <property type="protein sequence ID" value="KAF7461418.1"/>
    <property type="molecule type" value="Genomic_DNA"/>
</dbReference>